<organism evidence="2 3">
    <name type="scientific">Massariosphaeria phaeospora</name>
    <dbReference type="NCBI Taxonomy" id="100035"/>
    <lineage>
        <taxon>Eukaryota</taxon>
        <taxon>Fungi</taxon>
        <taxon>Dikarya</taxon>
        <taxon>Ascomycota</taxon>
        <taxon>Pezizomycotina</taxon>
        <taxon>Dothideomycetes</taxon>
        <taxon>Pleosporomycetidae</taxon>
        <taxon>Pleosporales</taxon>
        <taxon>Pleosporales incertae sedis</taxon>
        <taxon>Massariosphaeria</taxon>
    </lineage>
</organism>
<reference evidence="2 3" key="1">
    <citation type="submission" date="2020-01" db="EMBL/GenBank/DDBJ databases">
        <authorList>
            <consortium name="DOE Joint Genome Institute"/>
            <person name="Haridas S."/>
            <person name="Albert R."/>
            <person name="Binder M."/>
            <person name="Bloem J."/>
            <person name="Labutti K."/>
            <person name="Salamov A."/>
            <person name="Andreopoulos B."/>
            <person name="Baker S.E."/>
            <person name="Barry K."/>
            <person name="Bills G."/>
            <person name="Bluhm B.H."/>
            <person name="Cannon C."/>
            <person name="Castanera R."/>
            <person name="Culley D.E."/>
            <person name="Daum C."/>
            <person name="Ezra D."/>
            <person name="Gonzalez J.B."/>
            <person name="Henrissat B."/>
            <person name="Kuo A."/>
            <person name="Liang C."/>
            <person name="Lipzen A."/>
            <person name="Lutzoni F."/>
            <person name="Magnuson J."/>
            <person name="Mondo S."/>
            <person name="Nolan M."/>
            <person name="Ohm R."/>
            <person name="Pangilinan J."/>
            <person name="Park H.-J.H."/>
            <person name="Ramirez L."/>
            <person name="Alfaro M."/>
            <person name="Sun H."/>
            <person name="Tritt A."/>
            <person name="Yoshinaga Y."/>
            <person name="Zwiers L.-H.L."/>
            <person name="Turgeon B.G."/>
            <person name="Goodwin S.B."/>
            <person name="Spatafora J.W."/>
            <person name="Crous P.W."/>
            <person name="Grigoriev I.V."/>
        </authorList>
    </citation>
    <scope>NUCLEOTIDE SEQUENCE [LARGE SCALE GENOMIC DNA]</scope>
    <source>
        <strain evidence="2 3">CBS 611.86</strain>
    </source>
</reference>
<name>A0A7C8MMV7_9PLEO</name>
<dbReference type="OrthoDB" id="4217619at2759"/>
<dbReference type="AlphaFoldDB" id="A0A7C8MMV7"/>
<dbReference type="SUPFAM" id="SSF50494">
    <property type="entry name" value="Trypsin-like serine proteases"/>
    <property type="match status" value="1"/>
</dbReference>
<feature type="region of interest" description="Disordered" evidence="1">
    <location>
        <begin position="1"/>
        <end position="27"/>
    </location>
</feature>
<dbReference type="Gene3D" id="2.40.10.120">
    <property type="match status" value="1"/>
</dbReference>
<gene>
    <name evidence="2" type="ORF">BDV95DRAFT_605651</name>
</gene>
<keyword evidence="3" id="KW-1185">Reference proteome</keyword>
<accession>A0A7C8MMV7</accession>
<evidence type="ECO:0000313" key="3">
    <source>
        <dbReference type="Proteomes" id="UP000481861"/>
    </source>
</evidence>
<dbReference type="Pfam" id="PF13365">
    <property type="entry name" value="Trypsin_2"/>
    <property type="match status" value="1"/>
</dbReference>
<comment type="caution">
    <text evidence="2">The sequence shown here is derived from an EMBL/GenBank/DDBJ whole genome shotgun (WGS) entry which is preliminary data.</text>
</comment>
<evidence type="ECO:0000256" key="1">
    <source>
        <dbReference type="SAM" id="MobiDB-lite"/>
    </source>
</evidence>
<evidence type="ECO:0000313" key="2">
    <source>
        <dbReference type="EMBL" id="KAF2873084.1"/>
    </source>
</evidence>
<protein>
    <submittedName>
        <fullName evidence="2">Trypsin-like cysteine/serine peptidase domain-containing protein</fullName>
    </submittedName>
</protein>
<dbReference type="EMBL" id="JAADJZ010000008">
    <property type="protein sequence ID" value="KAF2873084.1"/>
    <property type="molecule type" value="Genomic_DNA"/>
</dbReference>
<dbReference type="InterPro" id="IPR009003">
    <property type="entry name" value="Peptidase_S1_PA"/>
</dbReference>
<dbReference type="Proteomes" id="UP000481861">
    <property type="component" value="Unassembled WGS sequence"/>
</dbReference>
<proteinExistence type="predicted"/>
<sequence>MTPVGGSSLNPIPISDSPQKETGTPSASKLENTQACCSIALLPTKLPSTLPGLNKKSIKLLQYKQQRLKSPDSQTHQLQEFCDPNSEAYGGLKNAVDATLVFAQVEAGTAVCISSEGLLLTCSHCIAESDEALDMGKVWWLLFASGRIVQARTVKWDARRDLALLQIMAAQPPLPATAHTTPTQQSPFPCVPLAPAPPPLRTPLLCIGHPGSEDLEIGRPGVETGYDVLHVSDGKFCGYAKGQDRQDNSEIGALKHDCWTYWGHSGGPLVARGRNGEGEEWGLVALHSSWDEETGMRRGVGWEAISGFLREVEG</sequence>